<dbReference type="InterPro" id="IPR000531">
    <property type="entry name" value="Beta-barrel_TonB"/>
</dbReference>
<keyword evidence="4" id="KW-0812">Transmembrane</keyword>
<evidence type="ECO:0000313" key="12">
    <source>
        <dbReference type="Proteomes" id="UP000219285"/>
    </source>
</evidence>
<evidence type="ECO:0000256" key="3">
    <source>
        <dbReference type="ARBA" id="ARBA00022452"/>
    </source>
</evidence>
<name>A0A6M4MHJ7_9ALTE</name>
<dbReference type="Pfam" id="PF07715">
    <property type="entry name" value="Plug"/>
    <property type="match status" value="1"/>
</dbReference>
<keyword evidence="5 8" id="KW-0798">TonB box</keyword>
<dbReference type="GO" id="GO:0009279">
    <property type="term" value="C:cell outer membrane"/>
    <property type="evidence" value="ECO:0007669"/>
    <property type="project" value="UniProtKB-SubCell"/>
</dbReference>
<dbReference type="PANTHER" id="PTHR30069:SF49">
    <property type="entry name" value="OUTER MEMBRANE PROTEIN C"/>
    <property type="match status" value="1"/>
</dbReference>
<accession>A0A6M4MHJ7</accession>
<evidence type="ECO:0000259" key="10">
    <source>
        <dbReference type="Pfam" id="PF07715"/>
    </source>
</evidence>
<proteinExistence type="inferred from homology"/>
<dbReference type="InterPro" id="IPR039426">
    <property type="entry name" value="TonB-dep_rcpt-like"/>
</dbReference>
<dbReference type="GO" id="GO:0044718">
    <property type="term" value="P:siderophore transmembrane transport"/>
    <property type="evidence" value="ECO:0007669"/>
    <property type="project" value="TreeGrafter"/>
</dbReference>
<evidence type="ECO:0000256" key="4">
    <source>
        <dbReference type="ARBA" id="ARBA00022692"/>
    </source>
</evidence>
<keyword evidence="6 8" id="KW-0472">Membrane</keyword>
<protein>
    <submittedName>
        <fullName evidence="11">TonB-dependent receptor</fullName>
    </submittedName>
</protein>
<dbReference type="SUPFAM" id="SSF56935">
    <property type="entry name" value="Porins"/>
    <property type="match status" value="1"/>
</dbReference>
<keyword evidence="11" id="KW-0675">Receptor</keyword>
<evidence type="ECO:0000313" key="11">
    <source>
        <dbReference type="EMBL" id="QJR81656.1"/>
    </source>
</evidence>
<evidence type="ECO:0000256" key="7">
    <source>
        <dbReference type="ARBA" id="ARBA00023237"/>
    </source>
</evidence>
<evidence type="ECO:0000259" key="9">
    <source>
        <dbReference type="Pfam" id="PF00593"/>
    </source>
</evidence>
<feature type="domain" description="TonB-dependent receptor-like beta-barrel" evidence="9">
    <location>
        <begin position="211"/>
        <end position="649"/>
    </location>
</feature>
<dbReference type="InterPro" id="IPR012910">
    <property type="entry name" value="Plug_dom"/>
</dbReference>
<feature type="domain" description="TonB-dependent receptor plug" evidence="10">
    <location>
        <begin position="53"/>
        <end position="128"/>
    </location>
</feature>
<reference evidence="11 12" key="2">
    <citation type="submission" date="2020-04" db="EMBL/GenBank/DDBJ databases">
        <title>Complete genome sequence of Alteromonas pelagimontana 5.12T.</title>
        <authorList>
            <person name="Sinha R.K."/>
            <person name="Krishnan K.P."/>
            <person name="Kurian J.P."/>
        </authorList>
    </citation>
    <scope>NUCLEOTIDE SEQUENCE [LARGE SCALE GENOMIC DNA]</scope>
    <source>
        <strain evidence="11 12">5.12</strain>
    </source>
</reference>
<dbReference type="InterPro" id="IPR037066">
    <property type="entry name" value="Plug_dom_sf"/>
</dbReference>
<dbReference type="EMBL" id="CP052766">
    <property type="protein sequence ID" value="QJR81656.1"/>
    <property type="molecule type" value="Genomic_DNA"/>
</dbReference>
<keyword evidence="3" id="KW-1134">Transmembrane beta strand</keyword>
<evidence type="ECO:0000256" key="8">
    <source>
        <dbReference type="RuleBase" id="RU003357"/>
    </source>
</evidence>
<dbReference type="InterPro" id="IPR036942">
    <property type="entry name" value="Beta-barrel_TonB_sf"/>
</dbReference>
<evidence type="ECO:0000256" key="2">
    <source>
        <dbReference type="ARBA" id="ARBA00022448"/>
    </source>
</evidence>
<comment type="similarity">
    <text evidence="8">Belongs to the TonB-dependent receptor family.</text>
</comment>
<dbReference type="AlphaFoldDB" id="A0A6M4MHJ7"/>
<dbReference type="Pfam" id="PF00593">
    <property type="entry name" value="TonB_dep_Rec_b-barrel"/>
    <property type="match status" value="1"/>
</dbReference>
<gene>
    <name evidence="11" type="ORF">CA267_013210</name>
</gene>
<dbReference type="Proteomes" id="UP000219285">
    <property type="component" value="Chromosome"/>
</dbReference>
<dbReference type="RefSeq" id="WP_170669063.1">
    <property type="nucleotide sequence ID" value="NZ_CP052766.1"/>
</dbReference>
<dbReference type="GO" id="GO:0015344">
    <property type="term" value="F:siderophore uptake transmembrane transporter activity"/>
    <property type="evidence" value="ECO:0007669"/>
    <property type="project" value="TreeGrafter"/>
</dbReference>
<keyword evidence="7" id="KW-0998">Cell outer membrane</keyword>
<organism evidence="11 12">
    <name type="scientific">Alteromonas pelagimontana</name>
    <dbReference type="NCBI Taxonomy" id="1858656"/>
    <lineage>
        <taxon>Bacteria</taxon>
        <taxon>Pseudomonadati</taxon>
        <taxon>Pseudomonadota</taxon>
        <taxon>Gammaproteobacteria</taxon>
        <taxon>Alteromonadales</taxon>
        <taxon>Alteromonadaceae</taxon>
        <taxon>Alteromonas/Salinimonas group</taxon>
        <taxon>Alteromonas</taxon>
    </lineage>
</organism>
<evidence type="ECO:0000256" key="6">
    <source>
        <dbReference type="ARBA" id="ARBA00023136"/>
    </source>
</evidence>
<reference evidence="12" key="1">
    <citation type="submission" date="2014-12" db="EMBL/GenBank/DDBJ databases">
        <title>Complete genome sequence of a multi-drug resistant Klebsiella pneumoniae.</title>
        <authorList>
            <person name="Hua X."/>
            <person name="Chen Q."/>
            <person name="Li X."/>
            <person name="Feng Y."/>
            <person name="Ruan Z."/>
            <person name="Yu Y."/>
        </authorList>
    </citation>
    <scope>NUCLEOTIDE SEQUENCE [LARGE SCALE GENOMIC DNA]</scope>
    <source>
        <strain evidence="12">5.12</strain>
    </source>
</reference>
<dbReference type="Gene3D" id="2.170.130.10">
    <property type="entry name" value="TonB-dependent receptor, plug domain"/>
    <property type="match status" value="1"/>
</dbReference>
<sequence length="693" mass="76835">MNRFYPHLIILNLANFFTSHVAAVENDIEIIEITTHSAHRSLTADLEERLTAEGVNFSAAGGVSSLPVVHGLMGDRVQVLVDGAASAAACGNQMNPPLSYVSANQVKGLSVLPGVSKVSAGGDNIAGVIEVNTFAPRFSESPDIQWAGGNVSYHHSSNGNGQNIDVNASGASNTWYVSYTGNRNKAQSFKNGNGERVLDTLFKAQNHIAAISYRDDNQRIDVKLTHQEIPYQGFPNQYMDMTDNNSTGFLAHYEKELRESMLEAHASWHDIEHEMGFFTAEKSGVMPMDTAGQDVTLKLKWSLPLNSGATLIVGQGYFSTTLDDRWPAVAGTMMGPDDYVNINNGKRQRIAAYAEWTQPEKEGWRYSAGARVERVTTDTGEVQAYSSEQMSGMSMMNADSEAAMVFNQQDRSQADIVIDATLLAERTFEEQHKIEMGITRKNRAPNLYERYSWGRGIMATTMIGWYGDGNGYVGNIDLKPETALTASAKYSYDATKWTASANVWYTDLQDYIDVEVLDSFNSTSTSAGNRNILQITNLDASLLGATLSTTARLAENSTGKWLLSNVLQWQKDERKNSEDDLYQIIPLENVMTLSHEKNNWQTRLEWRWIDSKNNIDIRRLENETNAYSLLNIATQLSWQNIAIEVAVNNMLDEYFQQPLGGVNVAANKANSTLGFPQLDGRGRSVDIGISYRF</sequence>
<dbReference type="PANTHER" id="PTHR30069">
    <property type="entry name" value="TONB-DEPENDENT OUTER MEMBRANE RECEPTOR"/>
    <property type="match status" value="1"/>
</dbReference>
<evidence type="ECO:0000256" key="5">
    <source>
        <dbReference type="ARBA" id="ARBA00023077"/>
    </source>
</evidence>
<keyword evidence="12" id="KW-1185">Reference proteome</keyword>
<dbReference type="KEGG" id="apel:CA267_013210"/>
<comment type="subcellular location">
    <subcellularLocation>
        <location evidence="1">Cell outer membrane</location>
        <topology evidence="1">Multi-pass membrane protein</topology>
    </subcellularLocation>
</comment>
<dbReference type="Gene3D" id="2.40.170.20">
    <property type="entry name" value="TonB-dependent receptor, beta-barrel domain"/>
    <property type="match status" value="1"/>
</dbReference>
<keyword evidence="2" id="KW-0813">Transport</keyword>
<evidence type="ECO:0000256" key="1">
    <source>
        <dbReference type="ARBA" id="ARBA00004571"/>
    </source>
</evidence>